<dbReference type="GO" id="GO:0005829">
    <property type="term" value="C:cytosol"/>
    <property type="evidence" value="ECO:0007669"/>
    <property type="project" value="TreeGrafter"/>
</dbReference>
<evidence type="ECO:0000256" key="4">
    <source>
        <dbReference type="ARBA" id="ARBA00023125"/>
    </source>
</evidence>
<dbReference type="InterPro" id="IPR039420">
    <property type="entry name" value="WalR-like"/>
</dbReference>
<dbReference type="Gene3D" id="1.10.10.10">
    <property type="entry name" value="Winged helix-like DNA-binding domain superfamily/Winged helix DNA-binding domain"/>
    <property type="match status" value="1"/>
</dbReference>
<evidence type="ECO:0000313" key="10">
    <source>
        <dbReference type="EMBL" id="SHE34481.1"/>
    </source>
</evidence>
<dbReference type="GO" id="GO:0032993">
    <property type="term" value="C:protein-DNA complex"/>
    <property type="evidence" value="ECO:0007669"/>
    <property type="project" value="TreeGrafter"/>
</dbReference>
<dbReference type="Pfam" id="PF00072">
    <property type="entry name" value="Response_reg"/>
    <property type="match status" value="1"/>
</dbReference>
<dbReference type="InterPro" id="IPR036388">
    <property type="entry name" value="WH-like_DNA-bd_sf"/>
</dbReference>
<dbReference type="EMBL" id="FQVL01000001">
    <property type="protein sequence ID" value="SHE34481.1"/>
    <property type="molecule type" value="Genomic_DNA"/>
</dbReference>
<dbReference type="Gene3D" id="3.40.50.2300">
    <property type="match status" value="1"/>
</dbReference>
<dbReference type="PANTHER" id="PTHR48111:SF43">
    <property type="entry name" value="STAGE 0 SPORULATION PROTEIN A HOMOLOG"/>
    <property type="match status" value="1"/>
</dbReference>
<dbReference type="GO" id="GO:0000976">
    <property type="term" value="F:transcription cis-regulatory region binding"/>
    <property type="evidence" value="ECO:0007669"/>
    <property type="project" value="TreeGrafter"/>
</dbReference>
<dbReference type="PROSITE" id="PS50110">
    <property type="entry name" value="RESPONSE_REGULATORY"/>
    <property type="match status" value="1"/>
</dbReference>
<keyword evidence="5" id="KW-0804">Transcription</keyword>
<name>A0A1M4SQL5_9BACL</name>
<keyword evidence="11" id="KW-1185">Reference proteome</keyword>
<evidence type="ECO:0000256" key="5">
    <source>
        <dbReference type="ARBA" id="ARBA00023163"/>
    </source>
</evidence>
<dbReference type="Proteomes" id="UP000184476">
    <property type="component" value="Unassembled WGS sequence"/>
</dbReference>
<keyword evidence="3" id="KW-0805">Transcription regulation</keyword>
<feature type="domain" description="OmpR/PhoB-type" evidence="9">
    <location>
        <begin position="133"/>
        <end position="231"/>
    </location>
</feature>
<keyword evidence="1 6" id="KW-0597">Phosphoprotein</keyword>
<evidence type="ECO:0000259" key="9">
    <source>
        <dbReference type="PROSITE" id="PS51755"/>
    </source>
</evidence>
<dbReference type="GO" id="GO:0006355">
    <property type="term" value="P:regulation of DNA-templated transcription"/>
    <property type="evidence" value="ECO:0007669"/>
    <property type="project" value="InterPro"/>
</dbReference>
<evidence type="ECO:0000256" key="7">
    <source>
        <dbReference type="PROSITE-ProRule" id="PRU01091"/>
    </source>
</evidence>
<dbReference type="Pfam" id="PF00486">
    <property type="entry name" value="Trans_reg_C"/>
    <property type="match status" value="1"/>
</dbReference>
<dbReference type="GO" id="GO:0000156">
    <property type="term" value="F:phosphorelay response regulator activity"/>
    <property type="evidence" value="ECO:0007669"/>
    <property type="project" value="TreeGrafter"/>
</dbReference>
<dbReference type="InterPro" id="IPR001867">
    <property type="entry name" value="OmpR/PhoB-type_DNA-bd"/>
</dbReference>
<feature type="domain" description="Response regulatory" evidence="8">
    <location>
        <begin position="3"/>
        <end position="116"/>
    </location>
</feature>
<accession>A0A1M4SQL5</accession>
<protein>
    <submittedName>
        <fullName evidence="10">DNA-binding response regulator, OmpR family, contains REC and winged-helix (WHTH) domain</fullName>
    </submittedName>
</protein>
<sequence>MHQILIVEDDLKIARKIASFLIPYGYTVRWIIDFRNVLEQVEEYQPDLIVLDVNLPSQDGYTLCKQIRLDSKVPILFLSARSSDMEQIFGMESGGDDYLTKPFQLELLLAKVRALLRRSYGELSSMNQQKPFLAELNVNGLILRLDQMEMVYNGETISLTKNECKLLHLILSQSGKVVTREECLERLWDEQHFVDDNTLTVNVTRVRKKLARWGLDHAIETKRGVGYRWVNET</sequence>
<dbReference type="AlphaFoldDB" id="A0A1M4SQL5"/>
<proteinExistence type="predicted"/>
<dbReference type="SMART" id="SM00862">
    <property type="entry name" value="Trans_reg_C"/>
    <property type="match status" value="1"/>
</dbReference>
<gene>
    <name evidence="10" type="ORF">SAMN05444392_10190</name>
</gene>
<dbReference type="InterPro" id="IPR001789">
    <property type="entry name" value="Sig_transdc_resp-reg_receiver"/>
</dbReference>
<dbReference type="Gene3D" id="6.10.250.690">
    <property type="match status" value="1"/>
</dbReference>
<dbReference type="SUPFAM" id="SSF46894">
    <property type="entry name" value="C-terminal effector domain of the bipartite response regulators"/>
    <property type="match status" value="1"/>
</dbReference>
<organism evidence="10 11">
    <name type="scientific">Seinonella peptonophila</name>
    <dbReference type="NCBI Taxonomy" id="112248"/>
    <lineage>
        <taxon>Bacteria</taxon>
        <taxon>Bacillati</taxon>
        <taxon>Bacillota</taxon>
        <taxon>Bacilli</taxon>
        <taxon>Bacillales</taxon>
        <taxon>Thermoactinomycetaceae</taxon>
        <taxon>Seinonella</taxon>
    </lineage>
</organism>
<dbReference type="CDD" id="cd00383">
    <property type="entry name" value="trans_reg_C"/>
    <property type="match status" value="1"/>
</dbReference>
<evidence type="ECO:0000259" key="8">
    <source>
        <dbReference type="PROSITE" id="PS50110"/>
    </source>
</evidence>
<evidence type="ECO:0000256" key="6">
    <source>
        <dbReference type="PROSITE-ProRule" id="PRU00169"/>
    </source>
</evidence>
<evidence type="ECO:0000256" key="1">
    <source>
        <dbReference type="ARBA" id="ARBA00022553"/>
    </source>
</evidence>
<keyword evidence="4 7" id="KW-0238">DNA-binding</keyword>
<dbReference type="SUPFAM" id="SSF52172">
    <property type="entry name" value="CheY-like"/>
    <property type="match status" value="1"/>
</dbReference>
<dbReference type="PANTHER" id="PTHR48111">
    <property type="entry name" value="REGULATOR OF RPOS"/>
    <property type="match status" value="1"/>
</dbReference>
<evidence type="ECO:0000313" key="11">
    <source>
        <dbReference type="Proteomes" id="UP000184476"/>
    </source>
</evidence>
<dbReference type="STRING" id="112248.SAMN05444392_10190"/>
<dbReference type="PROSITE" id="PS51755">
    <property type="entry name" value="OMPR_PHOB"/>
    <property type="match status" value="1"/>
</dbReference>
<keyword evidence="2" id="KW-0902">Two-component regulatory system</keyword>
<feature type="modified residue" description="4-aspartylphosphate" evidence="6">
    <location>
        <position position="52"/>
    </location>
</feature>
<evidence type="ECO:0000256" key="2">
    <source>
        <dbReference type="ARBA" id="ARBA00023012"/>
    </source>
</evidence>
<dbReference type="InterPro" id="IPR011006">
    <property type="entry name" value="CheY-like_superfamily"/>
</dbReference>
<dbReference type="OrthoDB" id="2373414at2"/>
<dbReference type="RefSeq" id="WP_139278936.1">
    <property type="nucleotide sequence ID" value="NZ_FQVL01000001.1"/>
</dbReference>
<reference evidence="10 11" key="1">
    <citation type="submission" date="2016-11" db="EMBL/GenBank/DDBJ databases">
        <authorList>
            <person name="Jaros S."/>
            <person name="Januszkiewicz K."/>
            <person name="Wedrychowicz H."/>
        </authorList>
    </citation>
    <scope>NUCLEOTIDE SEQUENCE [LARGE SCALE GENOMIC DNA]</scope>
    <source>
        <strain evidence="10 11">DSM 44666</strain>
    </source>
</reference>
<feature type="DNA-binding region" description="OmpR/PhoB-type" evidence="7">
    <location>
        <begin position="133"/>
        <end position="231"/>
    </location>
</feature>
<dbReference type="SMART" id="SM00448">
    <property type="entry name" value="REC"/>
    <property type="match status" value="1"/>
</dbReference>
<evidence type="ECO:0000256" key="3">
    <source>
        <dbReference type="ARBA" id="ARBA00023015"/>
    </source>
</evidence>
<dbReference type="InterPro" id="IPR016032">
    <property type="entry name" value="Sig_transdc_resp-reg_C-effctor"/>
</dbReference>